<feature type="active site" description="Proton donor" evidence="2">
    <location>
        <position position="37"/>
    </location>
</feature>
<dbReference type="Gene3D" id="3.90.1140.10">
    <property type="entry name" value="Cyclic phosphodiesterase"/>
    <property type="match status" value="1"/>
</dbReference>
<dbReference type="GO" id="GO:0004113">
    <property type="term" value="F:2',3'-cyclic-nucleotide 3'-phosphodiesterase activity"/>
    <property type="evidence" value="ECO:0007669"/>
    <property type="project" value="InterPro"/>
</dbReference>
<dbReference type="PANTHER" id="PTHR35561:SF1">
    <property type="entry name" value="RNA 2',3'-CYCLIC PHOSPHODIESTERASE"/>
    <property type="match status" value="1"/>
</dbReference>
<dbReference type="Proteomes" id="UP000594873">
    <property type="component" value="Chromosome"/>
</dbReference>
<keyword evidence="1 2" id="KW-0378">Hydrolase</keyword>
<dbReference type="InterPro" id="IPR004175">
    <property type="entry name" value="RNA_CPDase"/>
</dbReference>
<dbReference type="RefSeq" id="WP_200972926.1">
    <property type="nucleotide sequence ID" value="NZ_CP065592.1"/>
</dbReference>
<feature type="short sequence motif" description="HXTX 1" evidence="2">
    <location>
        <begin position="37"/>
        <end position="40"/>
    </location>
</feature>
<gene>
    <name evidence="3" type="primary">thpR</name>
    <name evidence="3" type="ORF">IC614_05705</name>
</gene>
<name>A0A7T2LN00_9SPHN</name>
<organism evidence="3 4">
    <name type="scientific">Allosphingosinicella flava</name>
    <dbReference type="NCBI Taxonomy" id="2771430"/>
    <lineage>
        <taxon>Bacteria</taxon>
        <taxon>Pseudomonadati</taxon>
        <taxon>Pseudomonadota</taxon>
        <taxon>Alphaproteobacteria</taxon>
        <taxon>Sphingomonadales</taxon>
        <taxon>Sphingomonadaceae</taxon>
        <taxon>Allosphingosinicella</taxon>
    </lineage>
</organism>
<evidence type="ECO:0000256" key="2">
    <source>
        <dbReference type="HAMAP-Rule" id="MF_01940"/>
    </source>
</evidence>
<dbReference type="KEGG" id="sflv:IC614_05705"/>
<keyword evidence="4" id="KW-1185">Reference proteome</keyword>
<evidence type="ECO:0000313" key="3">
    <source>
        <dbReference type="EMBL" id="QPQ56066.1"/>
    </source>
</evidence>
<dbReference type="EC" id="3.1.4.58" evidence="2"/>
<dbReference type="InterPro" id="IPR009097">
    <property type="entry name" value="Cyclic_Pdiesterase"/>
</dbReference>
<dbReference type="SUPFAM" id="SSF55144">
    <property type="entry name" value="LigT-like"/>
    <property type="match status" value="1"/>
</dbReference>
<dbReference type="GO" id="GO:0008664">
    <property type="term" value="F:RNA 2',3'-cyclic 3'-phosphodiesterase activity"/>
    <property type="evidence" value="ECO:0007669"/>
    <property type="project" value="UniProtKB-EC"/>
</dbReference>
<accession>A0A7T2LN00</accession>
<proteinExistence type="inferred from homology"/>
<feature type="short sequence motif" description="HXTX 2" evidence="2">
    <location>
        <begin position="121"/>
        <end position="124"/>
    </location>
</feature>
<comment type="similarity">
    <text evidence="2">Belongs to the 2H phosphoesterase superfamily. ThpR family.</text>
</comment>
<comment type="function">
    <text evidence="2">Hydrolyzes RNA 2',3'-cyclic phosphodiester to an RNA 2'-phosphomonoester.</text>
</comment>
<protein>
    <recommendedName>
        <fullName evidence="2">RNA 2',3'-cyclic phosphodiesterase</fullName>
        <shortName evidence="2">RNA 2',3'-CPDase</shortName>
        <ecNumber evidence="2">3.1.4.58</ecNumber>
    </recommendedName>
</protein>
<feature type="active site" description="Proton acceptor" evidence="2">
    <location>
        <position position="121"/>
    </location>
</feature>
<comment type="catalytic activity">
    <reaction evidence="2">
        <text>a 3'-end 2',3'-cyclophospho-ribonucleotide-RNA + H2O = a 3'-end 2'-phospho-ribonucleotide-RNA + H(+)</text>
        <dbReference type="Rhea" id="RHEA:11828"/>
        <dbReference type="Rhea" id="RHEA-COMP:10464"/>
        <dbReference type="Rhea" id="RHEA-COMP:17353"/>
        <dbReference type="ChEBI" id="CHEBI:15377"/>
        <dbReference type="ChEBI" id="CHEBI:15378"/>
        <dbReference type="ChEBI" id="CHEBI:83064"/>
        <dbReference type="ChEBI" id="CHEBI:173113"/>
        <dbReference type="EC" id="3.1.4.58"/>
    </reaction>
</comment>
<dbReference type="AlphaFoldDB" id="A0A7T2LN00"/>
<dbReference type="NCBIfam" id="TIGR02258">
    <property type="entry name" value="2_5_ligase"/>
    <property type="match status" value="1"/>
</dbReference>
<dbReference type="EMBL" id="CP065592">
    <property type="protein sequence ID" value="QPQ56066.1"/>
    <property type="molecule type" value="Genomic_DNA"/>
</dbReference>
<dbReference type="Pfam" id="PF13563">
    <property type="entry name" value="2_5_RNA_ligase2"/>
    <property type="match status" value="1"/>
</dbReference>
<reference evidence="3" key="1">
    <citation type="submission" date="2020-11" db="EMBL/GenBank/DDBJ databases">
        <title>Genome seq and assembly of Sphingosinicella sp.</title>
        <authorList>
            <person name="Chhetri G."/>
        </authorList>
    </citation>
    <scope>NUCLEOTIDE SEQUENCE [LARGE SCALE GENOMIC DNA]</scope>
    <source>
        <strain evidence="3">UDD2</strain>
    </source>
</reference>
<evidence type="ECO:0000256" key="1">
    <source>
        <dbReference type="ARBA" id="ARBA00022801"/>
    </source>
</evidence>
<dbReference type="PANTHER" id="PTHR35561">
    <property type="entry name" value="RNA 2',3'-CYCLIC PHOSPHODIESTERASE"/>
    <property type="match status" value="1"/>
</dbReference>
<dbReference type="HAMAP" id="MF_01940">
    <property type="entry name" value="RNA_CPDase"/>
    <property type="match status" value="1"/>
</dbReference>
<evidence type="ECO:0000313" key="4">
    <source>
        <dbReference type="Proteomes" id="UP000594873"/>
    </source>
</evidence>
<sequence>MPRLFVAIRPPAFVRERLLSIMDGISAARWQSEDQFHLTLRFIGEADRRVANDVHTALQGVRHPPFEIALHGLGTFERRGTPAALWAGVTQHQPLRELHKKVDQACQRAGLPPERRAYLPHVTLARLNRASGPVAPVIEGMGGFTTAPFAVDVFHLYESILSSGGSHYVIIETYRLK</sequence>